<evidence type="ECO:0000313" key="1">
    <source>
        <dbReference type="EMBL" id="MBA6067096.1"/>
    </source>
</evidence>
<proteinExistence type="predicted"/>
<name>A0A7W2JXS0_9PSED</name>
<comment type="caution">
    <text evidence="1">The sequence shown here is derived from an EMBL/GenBank/DDBJ whole genome shotgun (WGS) entry which is preliminary data.</text>
</comment>
<reference evidence="1 2" key="1">
    <citation type="submission" date="2020-07" db="EMBL/GenBank/DDBJ databases">
        <title>Diversity of carbapenemase encoding genes among Pseudomonas putida group clinical isolates in a tertiary Brazilian hospital.</title>
        <authorList>
            <person name="Alberto-Lei F."/>
            <person name="Nodari C.S."/>
            <person name="Streling A.P."/>
            <person name="Paulino J.T."/>
            <person name="Bessa-Neto F.O."/>
            <person name="Cayo R."/>
            <person name="Gales A.C."/>
        </authorList>
    </citation>
    <scope>NUCLEOTIDE SEQUENCE [LARGE SCALE GENOMIC DNA]</scope>
    <source>
        <strain evidence="1 2">14802</strain>
    </source>
</reference>
<dbReference type="RefSeq" id="WP_182324072.1">
    <property type="nucleotide sequence ID" value="NZ_JACGDE010000015.1"/>
</dbReference>
<protein>
    <submittedName>
        <fullName evidence="1">Uncharacterized protein</fullName>
    </submittedName>
</protein>
<dbReference type="Pfam" id="PF14424">
    <property type="entry name" value="Toxin-deaminase"/>
    <property type="match status" value="1"/>
</dbReference>
<sequence length="1426" mass="159269">MFRRSHLNAAEKAKILALTPADVIVVSELSGPQDIATSLNDHFDQAFGVDALYPRMLMDLELETALETALGSEHARLYLNRFLGRERSQPANHNDCALFYGTLAGQLIKVADTGRFPELLPDSHLDTPYAVASFAQALWHTYPRLTRAVTYLAATLLLRGKLSVKPLRPRQPRLELDEHLDLPILATHLFKATPGQHLFEKLLNELQATFFYQGLHYRFATARERKTDKPVNQYGRITLDGSALNAPAGQVLDALLGAITFDRLGQRLAAAVQWDSTPANAPAYRALVEQTLIDALYPATKYRPGHILDFALFNAHNKYQHLSEIRLDLINSLHSHLGGVPAMAELAAELLLRRFAPELLIDDAPDDYLYDHDVRWANLRQGAYLLLAQRKPVTFAAAEQATDLPDKQATPAFEGALAATVAEWVQLQGLLKQPPPWSKAQWQLAYDHYLTAWDRESLRDVPDRFELARHELRQAGIDPQGSNVDNQLHVNAYLDHGAGYRHSQLPDATARYDREFQAWRQRAQMIYADAMQRLLRHLPQTDQDRMKNSDWHCHAVTWPTYIGPIKGSVPSYGDSPIADWRMEIGTQGIIVHLYGDTVDTFYELFPEKLTWRRHVVTSTQRERWIETLPLDYTDYNETTIPWQVAPWPTIVELGKAPIEHRLEALIRYYAESIALGNCDALYGICKGTTSHEQFLAEQRKDSIGRYLFKLLSNLVPGLSCFGVRNGTEALGCGLDVLGTAGSAFVLGGRLIKPLARLHGAAGKNAKALRLGMLRAARHWKGQPLPTRLHRRGAGPSDWPGGTDARTRASLAAPIPQHKLLPGHKPNAIRLLLGEGDDITRAWEKASNPVVYPVFIIRDPDHVDAIINGVPYRHRIGQPAGVAERVRNTPLLWAQDPVRQAPPYPDAPAQGIALQLAPPANQAGTPAYGQQVSHAFETIRIEPQPITYRANGAHGDSVAQVMVRENRLVQYTQEIIPGRGRQPASSRRALTPLSDDEADAMGLLNPPHYYEDGVLGYPVSEHWFGLPADMTVDQVALFSGHCPPVRLGRLIRGLADRRTLRGARVQYLDSDWLLVEADTGVFYGAPFDFEAWQRSQTAALRQGTLTPSQYPIPAQDTRLTFTRVTDLNAIAQYLDVSETYRIVATRPNLQQDIDNLAGLLRDWVRHNRRSNPPSAPTALQSALDQLEEAQYPEFARNILTSSRAQDQLAGFSLNDVTGLNKMIIPKFHNLASFDAVEQLHVNGVLNLLLPASGARSAYTPLSVAQMLTDGGMRQLRQHLSGANFAFATVTLRDGSRRVYFALSGGRAKRGIGLHPPAPGQQPPIDYIDARARMQGLDPDPRFTHLPVLRRANWLTIKNHWRHLDSERLIASTINQDLLTRSDDIASIKVFTLMDTCRSCGGFVLPRLCLDYPNADFSVSWLLPYSNY</sequence>
<organism evidence="1 2">
    <name type="scientific">Pseudomonas mosselii</name>
    <dbReference type="NCBI Taxonomy" id="78327"/>
    <lineage>
        <taxon>Bacteria</taxon>
        <taxon>Pseudomonadati</taxon>
        <taxon>Pseudomonadota</taxon>
        <taxon>Gammaproteobacteria</taxon>
        <taxon>Pseudomonadales</taxon>
        <taxon>Pseudomonadaceae</taxon>
        <taxon>Pseudomonas</taxon>
    </lineage>
</organism>
<evidence type="ECO:0000313" key="2">
    <source>
        <dbReference type="Proteomes" id="UP000541770"/>
    </source>
</evidence>
<dbReference type="EMBL" id="JACGDE010000015">
    <property type="protein sequence ID" value="MBA6067096.1"/>
    <property type="molecule type" value="Genomic_DNA"/>
</dbReference>
<gene>
    <name evidence="1" type="ORF">H4C75_20355</name>
</gene>
<dbReference type="Proteomes" id="UP000541770">
    <property type="component" value="Unassembled WGS sequence"/>
</dbReference>
<accession>A0A7W2JXS0</accession>
<dbReference type="InterPro" id="IPR032721">
    <property type="entry name" value="Toxin-deaminase"/>
</dbReference>